<feature type="transmembrane region" description="Helical" evidence="1">
    <location>
        <begin position="7"/>
        <end position="26"/>
    </location>
</feature>
<feature type="transmembrane region" description="Helical" evidence="1">
    <location>
        <begin position="60"/>
        <end position="79"/>
    </location>
</feature>
<organism evidence="2">
    <name type="scientific">hydrothermal vent metagenome</name>
    <dbReference type="NCBI Taxonomy" id="652676"/>
    <lineage>
        <taxon>unclassified sequences</taxon>
        <taxon>metagenomes</taxon>
        <taxon>ecological metagenomes</taxon>
    </lineage>
</organism>
<keyword evidence="1" id="KW-0472">Membrane</keyword>
<evidence type="ECO:0000256" key="1">
    <source>
        <dbReference type="SAM" id="Phobius"/>
    </source>
</evidence>
<accession>A0A3B0ZE73</accession>
<keyword evidence="1" id="KW-1133">Transmembrane helix</keyword>
<dbReference type="AlphaFoldDB" id="A0A3B0ZE73"/>
<keyword evidence="1" id="KW-0812">Transmembrane</keyword>
<gene>
    <name evidence="2" type="ORF">MNBD_GAMMA17-1578</name>
</gene>
<sequence length="80" mass="8779">MESLISIGIKVCAVVLIIAAFILYAFPKEKILSVKELAKTFRGTMPPRTVLNDFGKKTHTIFYVSGVLMILFALASVVFG</sequence>
<dbReference type="EMBL" id="UOFQ01000063">
    <property type="protein sequence ID" value="VAW87310.1"/>
    <property type="molecule type" value="Genomic_DNA"/>
</dbReference>
<reference evidence="2" key="1">
    <citation type="submission" date="2018-06" db="EMBL/GenBank/DDBJ databases">
        <authorList>
            <person name="Zhirakovskaya E."/>
        </authorList>
    </citation>
    <scope>NUCLEOTIDE SEQUENCE</scope>
</reference>
<evidence type="ECO:0000313" key="2">
    <source>
        <dbReference type="EMBL" id="VAW87310.1"/>
    </source>
</evidence>
<proteinExistence type="predicted"/>
<name>A0A3B0ZE73_9ZZZZ</name>
<protein>
    <submittedName>
        <fullName evidence="2">Uncharacterized protein</fullName>
    </submittedName>
</protein>